<accession>A0ACC5ZR61</accession>
<dbReference type="Proteomes" id="UP001203036">
    <property type="component" value="Unassembled WGS sequence"/>
</dbReference>
<proteinExistence type="predicted"/>
<reference evidence="1" key="1">
    <citation type="submission" date="2022-06" db="EMBL/GenBank/DDBJ databases">
        <title>Lutimaribacter sp. EGI FJ00013, a novel bacterium isolated from a salt lake sediment enrichment.</title>
        <authorList>
            <person name="Gao L."/>
            <person name="Fang B.-Z."/>
            <person name="Li W.-J."/>
        </authorList>
    </citation>
    <scope>NUCLEOTIDE SEQUENCE</scope>
    <source>
        <strain evidence="1">EGI FJ00013</strain>
    </source>
</reference>
<protein>
    <submittedName>
        <fullName evidence="1">Uncharacterized protein</fullName>
    </submittedName>
</protein>
<evidence type="ECO:0000313" key="2">
    <source>
        <dbReference type="Proteomes" id="UP001203036"/>
    </source>
</evidence>
<comment type="caution">
    <text evidence="1">The sequence shown here is derived from an EMBL/GenBank/DDBJ whole genome shotgun (WGS) entry which is preliminary data.</text>
</comment>
<evidence type="ECO:0000313" key="1">
    <source>
        <dbReference type="EMBL" id="MCM2560812.1"/>
    </source>
</evidence>
<organism evidence="1 2">
    <name type="scientific">Lutimaribacter degradans</name>
    <dbReference type="NCBI Taxonomy" id="2945989"/>
    <lineage>
        <taxon>Bacteria</taxon>
        <taxon>Pseudomonadati</taxon>
        <taxon>Pseudomonadota</taxon>
        <taxon>Alphaproteobacteria</taxon>
        <taxon>Rhodobacterales</taxon>
        <taxon>Roseobacteraceae</taxon>
        <taxon>Lutimaribacter</taxon>
    </lineage>
</organism>
<dbReference type="EMBL" id="JAMQGO010000001">
    <property type="protein sequence ID" value="MCM2560812.1"/>
    <property type="molecule type" value="Genomic_DNA"/>
</dbReference>
<keyword evidence="2" id="KW-1185">Reference proteome</keyword>
<gene>
    <name evidence="1" type="ORF">M8744_01520</name>
</gene>
<sequence length="65" mass="6853">MSAPDTNVKKQQENHKPALLGIKGAIGFAALLLVLFVGWLVINGQSPETPATQIDGRTGQEVPAD</sequence>
<name>A0ACC5ZR61_9RHOB</name>